<accession>A0A813CAM7</accession>
<protein>
    <submittedName>
        <fullName evidence="1">Uncharacterized protein</fullName>
    </submittedName>
</protein>
<dbReference type="OrthoDB" id="431012at2759"/>
<evidence type="ECO:0000313" key="2">
    <source>
        <dbReference type="Proteomes" id="UP000601435"/>
    </source>
</evidence>
<dbReference type="EMBL" id="CAJNJA010095534">
    <property type="protein sequence ID" value="CAE7942035.1"/>
    <property type="molecule type" value="Genomic_DNA"/>
</dbReference>
<dbReference type="AlphaFoldDB" id="A0A813CAM7"/>
<organism evidence="1 2">
    <name type="scientific">Symbiodinium necroappetens</name>
    <dbReference type="NCBI Taxonomy" id="1628268"/>
    <lineage>
        <taxon>Eukaryota</taxon>
        <taxon>Sar</taxon>
        <taxon>Alveolata</taxon>
        <taxon>Dinophyceae</taxon>
        <taxon>Suessiales</taxon>
        <taxon>Symbiodiniaceae</taxon>
        <taxon>Symbiodinium</taxon>
    </lineage>
</organism>
<proteinExistence type="predicted"/>
<name>A0A813CAM7_9DINO</name>
<keyword evidence="2" id="KW-1185">Reference proteome</keyword>
<feature type="non-terminal residue" evidence="1">
    <location>
        <position position="1"/>
    </location>
</feature>
<comment type="caution">
    <text evidence="1">The sequence shown here is derived from an EMBL/GenBank/DDBJ whole genome shotgun (WGS) entry which is preliminary data.</text>
</comment>
<reference evidence="1" key="1">
    <citation type="submission" date="2021-02" db="EMBL/GenBank/DDBJ databases">
        <authorList>
            <person name="Dougan E. K."/>
            <person name="Rhodes N."/>
            <person name="Thang M."/>
            <person name="Chan C."/>
        </authorList>
    </citation>
    <scope>NUCLEOTIDE SEQUENCE</scope>
</reference>
<sequence>AMGQLLLIKYPHTTHIEWREKQAEATEKALQLWQQSQGRAPWGCRWFELWKERVDEAVKLNQTLHVFYFKGRVGAGKLSWDQLGHDEARKNARVGGGLGNSQTAEVAYLDKLGLPYVEHDVSEFSSFIAQIRTESGRADDQPELTTLMI</sequence>
<dbReference type="Proteomes" id="UP000601435">
    <property type="component" value="Unassembled WGS sequence"/>
</dbReference>
<evidence type="ECO:0000313" key="1">
    <source>
        <dbReference type="EMBL" id="CAE7942035.1"/>
    </source>
</evidence>
<gene>
    <name evidence="1" type="ORF">SNEC2469_LOCUS34502</name>
</gene>